<sequence length="136" mass="15383">MAITEQFPRHLQGIPSFPEEASTPMQGYGAAQIVENVAGGILKILESENPSALKEEDVLGFLKEGRRRIEKDFNIREAQISNVNVLGAARVKLAIEEMGQRRNNYNYNPKWIPLIDVYRTTVDWLERITQGSPNKS</sequence>
<protein>
    <submittedName>
        <fullName evidence="1">Uncharacterized protein</fullName>
    </submittedName>
</protein>
<comment type="caution">
    <text evidence="1">The sequence shown here is derived from an EMBL/GenBank/DDBJ whole genome shotgun (WGS) entry which is preliminary data.</text>
</comment>
<dbReference type="EMBL" id="PFIJ01000016">
    <property type="protein sequence ID" value="PIX29176.1"/>
    <property type="molecule type" value="Genomic_DNA"/>
</dbReference>
<dbReference type="Proteomes" id="UP000236842">
    <property type="component" value="Unassembled WGS sequence"/>
</dbReference>
<dbReference type="AlphaFoldDB" id="A0A2H9N5I2"/>
<reference evidence="2" key="1">
    <citation type="submission" date="2017-09" db="EMBL/GenBank/DDBJ databases">
        <title>Depth-based differentiation of microbial function through sediment-hosted aquifers and enrichment of novel symbionts in the deep terrestrial subsurface.</title>
        <authorList>
            <person name="Probst A.J."/>
            <person name="Ladd B."/>
            <person name="Jarett J.K."/>
            <person name="Geller-Mcgrath D.E."/>
            <person name="Sieber C.M.K."/>
            <person name="Emerson J.B."/>
            <person name="Anantharaman K."/>
            <person name="Thomas B.C."/>
            <person name="Malmstrom R."/>
            <person name="Stieglmeier M."/>
            <person name="Klingl A."/>
            <person name="Woyke T."/>
            <person name="Ryan C.M."/>
            <person name="Banfield J.F."/>
        </authorList>
    </citation>
    <scope>NUCLEOTIDE SEQUENCE [LARGE SCALE GENOMIC DNA]</scope>
</reference>
<evidence type="ECO:0000313" key="2">
    <source>
        <dbReference type="Proteomes" id="UP000236842"/>
    </source>
</evidence>
<name>A0A2H9N5I2_9BACT</name>
<proteinExistence type="predicted"/>
<evidence type="ECO:0000313" key="1">
    <source>
        <dbReference type="EMBL" id="PIX29176.1"/>
    </source>
</evidence>
<accession>A0A2H9N5I2</accession>
<organism evidence="1 2">
    <name type="scientific">Candidatus Brennerbacteria bacterium CG_4_8_14_3_um_filter_43_14</name>
    <dbReference type="NCBI Taxonomy" id="1974521"/>
    <lineage>
        <taxon>Bacteria</taxon>
        <taxon>Candidatus Brenneribacteriota</taxon>
    </lineage>
</organism>
<gene>
    <name evidence="1" type="ORF">COZ64_00830</name>
</gene>